<reference evidence="2" key="1">
    <citation type="submission" date="2012-08" db="EMBL/GenBank/DDBJ databases">
        <title>Genome analysis of Colletotrichum orbiculare and Colletotrichum fructicola.</title>
        <authorList>
            <person name="Gan P.H.P."/>
            <person name="Ikeda K."/>
            <person name="Irieda H."/>
            <person name="Narusaka M."/>
            <person name="O'Connell R.J."/>
            <person name="Narusaka Y."/>
            <person name="Takano Y."/>
            <person name="Kubo Y."/>
            <person name="Shirasu K."/>
        </authorList>
    </citation>
    <scope>NUCLEOTIDE SEQUENCE</scope>
    <source>
        <strain evidence="2">Nara gc5</strain>
    </source>
</reference>
<name>L2FD20_COLFN</name>
<evidence type="ECO:0000313" key="2">
    <source>
        <dbReference type="EMBL" id="ELA24095.1"/>
    </source>
</evidence>
<sequence>MEAAGLVIGVVGLAGIFGRVVDLFGLFTAAQSLEYDADLLITSLNVERVLLIRWAEEIRLIEDDYDKRLDDLHIRMLVIRVLKHMEDLMNDARRLEITYGVYDIQSSQVSTMQLLSRDESSQKSASSFNGFLRDFDNYKSRAIQGFSRHAAFTKRVRWAIRDKDKFMILVNDLKKFRIQLKEIVPPRIELDHISLINVASQKPGHH</sequence>
<evidence type="ECO:0000259" key="1">
    <source>
        <dbReference type="Pfam" id="PF14479"/>
    </source>
</evidence>
<proteinExistence type="predicted"/>
<dbReference type="Gene3D" id="1.20.120.1020">
    <property type="entry name" value="Prion-inhibition and propagation, HeLo domain"/>
    <property type="match status" value="1"/>
</dbReference>
<dbReference type="HOGENOM" id="CLU_1489135_0_0_1"/>
<gene>
    <name evidence="2" type="ORF">CGGC5_14337</name>
</gene>
<dbReference type="Pfam" id="PF14479">
    <property type="entry name" value="HeLo"/>
    <property type="match status" value="1"/>
</dbReference>
<feature type="domain" description="Prion-inhibition and propagation HeLo" evidence="1">
    <location>
        <begin position="5"/>
        <end position="189"/>
    </location>
</feature>
<dbReference type="AlphaFoldDB" id="L2FD20"/>
<dbReference type="EMBL" id="KB021304">
    <property type="protein sequence ID" value="ELA24095.1"/>
    <property type="molecule type" value="Genomic_DNA"/>
</dbReference>
<dbReference type="InterPro" id="IPR029498">
    <property type="entry name" value="HeLo_dom"/>
</dbReference>
<protein>
    <submittedName>
        <fullName evidence="2">Small s protein-like protein</fullName>
    </submittedName>
</protein>
<dbReference type="InterPro" id="IPR038305">
    <property type="entry name" value="HeLo_sf"/>
</dbReference>
<accession>L2FD20</accession>
<organism evidence="2">
    <name type="scientific">Colletotrichum fructicola (strain Nara gc5)</name>
    <name type="common">Anthracnose fungus</name>
    <name type="synonym">Colletotrichum gloeosporioides (strain Nara gc5)</name>
    <dbReference type="NCBI Taxonomy" id="1213859"/>
    <lineage>
        <taxon>Eukaryota</taxon>
        <taxon>Fungi</taxon>
        <taxon>Dikarya</taxon>
        <taxon>Ascomycota</taxon>
        <taxon>Pezizomycotina</taxon>
        <taxon>Sordariomycetes</taxon>
        <taxon>Hypocreomycetidae</taxon>
        <taxon>Glomerellales</taxon>
        <taxon>Glomerellaceae</taxon>
        <taxon>Colletotrichum</taxon>
        <taxon>Colletotrichum gloeosporioides species complex</taxon>
    </lineage>
</organism>